<sequence length="279" mass="30738">MAERIVTSIAGKSPVAVAVNTAAKAGEWIKSKLGSYENLEEKTSSQDLVTEVDQGAEKLITNLINTYFPNHAILGEESVEPGPEGAKRALEKMRNEEYLWIIDPIDGTTNFVHGFPFFCVSIGLVHEGELAAGVIYDPLRDEMFVSEKGKGAYLKGRQIRVSRELRLSESLMASGFPPQDRSDRHLQKFTEIVPKVRNIRTSGSAALHLAYLAAGRISGFWEPSLNVWDVAAGVLLVQEAGGRVTDLQGNPYTLETTDIAATNGHIHDELLKCFKNYYD</sequence>
<keyword evidence="11" id="KW-1185">Reference proteome</keyword>
<dbReference type="Gene3D" id="3.40.190.80">
    <property type="match status" value="1"/>
</dbReference>
<dbReference type="FunFam" id="3.30.540.10:FF:000013">
    <property type="entry name" value="Inositol-1-monophosphatase"/>
    <property type="match status" value="1"/>
</dbReference>
<dbReference type="FunFam" id="3.40.190.80:FF:000020">
    <property type="entry name" value="Fructose-1,6-bisphosphatase/inositol-1-monophosphatase"/>
    <property type="match status" value="1"/>
</dbReference>
<evidence type="ECO:0000256" key="1">
    <source>
        <dbReference type="ARBA" id="ARBA00001033"/>
    </source>
</evidence>
<gene>
    <name evidence="10" type="primary">suhB</name>
    <name evidence="10" type="ORF">PRECH8_27180</name>
</gene>
<dbReference type="CDD" id="cd01639">
    <property type="entry name" value="IMPase"/>
    <property type="match status" value="1"/>
</dbReference>
<dbReference type="EMBL" id="BMAQ01000045">
    <property type="protein sequence ID" value="GFR39422.1"/>
    <property type="molecule type" value="Genomic_DNA"/>
</dbReference>
<evidence type="ECO:0000256" key="2">
    <source>
        <dbReference type="ARBA" id="ARBA00001946"/>
    </source>
</evidence>
<dbReference type="RefSeq" id="WP_242457591.1">
    <property type="nucleotide sequence ID" value="NZ_BMAQ01000045.1"/>
</dbReference>
<comment type="cofactor">
    <cofactor evidence="2 8 9">
        <name>Mg(2+)</name>
        <dbReference type="ChEBI" id="CHEBI:18420"/>
    </cofactor>
</comment>
<comment type="subunit">
    <text evidence="7">Homodimer. The rRNA transcription and antitermination complex (rrnTAC) consists of RNA polymerase (RNAP), NusA, NusB, NusE (rpsJ), NusG, SubB, ribosomal protein S4, DNA and precursor rRNA; S4 is more flexible than other subunits.</text>
</comment>
<feature type="binding site" evidence="8">
    <location>
        <position position="76"/>
    </location>
    <ligand>
        <name>Mg(2+)</name>
        <dbReference type="ChEBI" id="CHEBI:18420"/>
        <label>1</label>
        <note>catalytic</note>
    </ligand>
</feature>
<reference evidence="10" key="2">
    <citation type="journal article" date="2021" name="Data Brief">
        <title>Draft genome sequence data of the facultative, thermophilic, xylanolytic bacterium Paenibacillus sp. strain DA-C8.</title>
        <authorList>
            <person name="Chhe C."/>
            <person name="Uke A."/>
            <person name="Baramee S."/>
            <person name="Ungkulpasvich U."/>
            <person name="Tachaapaikoon C."/>
            <person name="Pason P."/>
            <person name="Waeonukul R."/>
            <person name="Ratanakhanokchai K."/>
            <person name="Kosugi A."/>
        </authorList>
    </citation>
    <scope>NUCLEOTIDE SEQUENCE</scope>
    <source>
        <strain evidence="10">DA-C8</strain>
    </source>
</reference>
<dbReference type="Pfam" id="PF00459">
    <property type="entry name" value="Inositol_P"/>
    <property type="match status" value="1"/>
</dbReference>
<dbReference type="PRINTS" id="PR00377">
    <property type="entry name" value="IMPHPHTASES"/>
</dbReference>
<dbReference type="Gene3D" id="3.30.540.10">
    <property type="entry name" value="Fructose-1,6-Bisphosphatase, subunit A, domain 1"/>
    <property type="match status" value="1"/>
</dbReference>
<keyword evidence="6 8" id="KW-0460">Magnesium</keyword>
<dbReference type="PANTHER" id="PTHR20854:SF4">
    <property type="entry name" value="INOSITOL-1-MONOPHOSPHATASE-RELATED"/>
    <property type="match status" value="1"/>
</dbReference>
<dbReference type="GO" id="GO:0046854">
    <property type="term" value="P:phosphatidylinositol phosphate biosynthetic process"/>
    <property type="evidence" value="ECO:0007669"/>
    <property type="project" value="InterPro"/>
</dbReference>
<reference evidence="10" key="1">
    <citation type="submission" date="2020-08" db="EMBL/GenBank/DDBJ databases">
        <authorList>
            <person name="Uke A."/>
            <person name="Chhe C."/>
            <person name="Baramee S."/>
            <person name="Kosugi A."/>
        </authorList>
    </citation>
    <scope>NUCLEOTIDE SEQUENCE</scope>
    <source>
        <strain evidence="10">DA-C8</strain>
    </source>
</reference>
<dbReference type="PROSITE" id="PS00630">
    <property type="entry name" value="IMP_2"/>
    <property type="match status" value="1"/>
</dbReference>
<evidence type="ECO:0000256" key="9">
    <source>
        <dbReference type="RuleBase" id="RU364068"/>
    </source>
</evidence>
<evidence type="ECO:0000313" key="11">
    <source>
        <dbReference type="Proteomes" id="UP000654993"/>
    </source>
</evidence>
<evidence type="ECO:0000256" key="7">
    <source>
        <dbReference type="ARBA" id="ARBA00063608"/>
    </source>
</evidence>
<dbReference type="InterPro" id="IPR033942">
    <property type="entry name" value="IMPase"/>
</dbReference>
<evidence type="ECO:0000256" key="5">
    <source>
        <dbReference type="ARBA" id="ARBA00022801"/>
    </source>
</evidence>
<dbReference type="PROSITE" id="PS00629">
    <property type="entry name" value="IMP_1"/>
    <property type="match status" value="1"/>
</dbReference>
<evidence type="ECO:0000256" key="6">
    <source>
        <dbReference type="ARBA" id="ARBA00022842"/>
    </source>
</evidence>
<evidence type="ECO:0000256" key="8">
    <source>
        <dbReference type="PIRSR" id="PIRSR600760-2"/>
    </source>
</evidence>
<dbReference type="PRINTS" id="PR01959">
    <property type="entry name" value="SBIMPHPHTASE"/>
</dbReference>
<comment type="catalytic activity">
    <reaction evidence="1 9">
        <text>a myo-inositol phosphate + H2O = myo-inositol + phosphate</text>
        <dbReference type="Rhea" id="RHEA:24056"/>
        <dbReference type="ChEBI" id="CHEBI:15377"/>
        <dbReference type="ChEBI" id="CHEBI:17268"/>
        <dbReference type="ChEBI" id="CHEBI:43474"/>
        <dbReference type="ChEBI" id="CHEBI:84139"/>
        <dbReference type="EC" id="3.1.3.25"/>
    </reaction>
</comment>
<dbReference type="InterPro" id="IPR020550">
    <property type="entry name" value="Inositol_monophosphatase_CS"/>
</dbReference>
<organism evidence="10 11">
    <name type="scientific">Insulibacter thermoxylanivorax</name>
    <dbReference type="NCBI Taxonomy" id="2749268"/>
    <lineage>
        <taxon>Bacteria</taxon>
        <taxon>Bacillati</taxon>
        <taxon>Bacillota</taxon>
        <taxon>Bacilli</taxon>
        <taxon>Bacillales</taxon>
        <taxon>Paenibacillaceae</taxon>
        <taxon>Insulibacter</taxon>
    </lineage>
</organism>
<comment type="similarity">
    <text evidence="3 9">Belongs to the inositol monophosphatase superfamily.</text>
</comment>
<feature type="binding site" evidence="8">
    <location>
        <position position="103"/>
    </location>
    <ligand>
        <name>Mg(2+)</name>
        <dbReference type="ChEBI" id="CHEBI:18420"/>
        <label>1</label>
        <note>catalytic</note>
    </ligand>
</feature>
<protein>
    <recommendedName>
        <fullName evidence="9">Inositol-1-monophosphatase</fullName>
        <ecNumber evidence="9">3.1.3.25</ecNumber>
    </recommendedName>
</protein>
<dbReference type="GO" id="GO:0046872">
    <property type="term" value="F:metal ion binding"/>
    <property type="evidence" value="ECO:0007669"/>
    <property type="project" value="UniProtKB-KW"/>
</dbReference>
<dbReference type="GO" id="GO:0006020">
    <property type="term" value="P:inositol metabolic process"/>
    <property type="evidence" value="ECO:0007669"/>
    <property type="project" value="TreeGrafter"/>
</dbReference>
<proteinExistence type="inferred from homology"/>
<comment type="caution">
    <text evidence="10">The sequence shown here is derived from an EMBL/GenBank/DDBJ whole genome shotgun (WGS) entry which is preliminary data.</text>
</comment>
<accession>A0A916QES9</accession>
<keyword evidence="5 9" id="KW-0378">Hydrolase</keyword>
<feature type="binding site" evidence="8">
    <location>
        <position position="105"/>
    </location>
    <ligand>
        <name>Mg(2+)</name>
        <dbReference type="ChEBI" id="CHEBI:18420"/>
        <label>1</label>
        <note>catalytic</note>
    </ligand>
</feature>
<name>A0A916QES9_9BACL</name>
<dbReference type="InterPro" id="IPR022337">
    <property type="entry name" value="Inositol_monophosphatase_SuhB"/>
</dbReference>
<evidence type="ECO:0000256" key="3">
    <source>
        <dbReference type="ARBA" id="ARBA00009759"/>
    </source>
</evidence>
<dbReference type="InterPro" id="IPR000760">
    <property type="entry name" value="Inositol_monophosphatase-like"/>
</dbReference>
<dbReference type="GO" id="GO:0008934">
    <property type="term" value="F:inositol monophosphate 1-phosphatase activity"/>
    <property type="evidence" value="ECO:0007669"/>
    <property type="project" value="InterPro"/>
</dbReference>
<feature type="binding site" evidence="8">
    <location>
        <position position="106"/>
    </location>
    <ligand>
        <name>Mg(2+)</name>
        <dbReference type="ChEBI" id="CHEBI:18420"/>
        <label>1</label>
        <note>catalytic</note>
    </ligand>
</feature>
<dbReference type="Proteomes" id="UP000654993">
    <property type="component" value="Unassembled WGS sequence"/>
</dbReference>
<dbReference type="PANTHER" id="PTHR20854">
    <property type="entry name" value="INOSITOL MONOPHOSPHATASE"/>
    <property type="match status" value="1"/>
</dbReference>
<dbReference type="EC" id="3.1.3.25" evidence="9"/>
<dbReference type="GO" id="GO:0007165">
    <property type="term" value="P:signal transduction"/>
    <property type="evidence" value="ECO:0007669"/>
    <property type="project" value="TreeGrafter"/>
</dbReference>
<evidence type="ECO:0000256" key="4">
    <source>
        <dbReference type="ARBA" id="ARBA00022723"/>
    </source>
</evidence>
<dbReference type="InterPro" id="IPR020583">
    <property type="entry name" value="Inositol_monoP_metal-BS"/>
</dbReference>
<dbReference type="SUPFAM" id="SSF56655">
    <property type="entry name" value="Carbohydrate phosphatase"/>
    <property type="match status" value="1"/>
</dbReference>
<evidence type="ECO:0000313" key="10">
    <source>
        <dbReference type="EMBL" id="GFR39422.1"/>
    </source>
</evidence>
<feature type="binding site" evidence="8">
    <location>
        <position position="229"/>
    </location>
    <ligand>
        <name>Mg(2+)</name>
        <dbReference type="ChEBI" id="CHEBI:18420"/>
        <label>1</label>
        <note>catalytic</note>
    </ligand>
</feature>
<keyword evidence="4 8" id="KW-0479">Metal-binding</keyword>
<dbReference type="AlphaFoldDB" id="A0A916QES9"/>